<feature type="domain" description="CRAL-TRIO" evidence="1">
    <location>
        <begin position="32"/>
        <end position="98"/>
    </location>
</feature>
<dbReference type="AlphaFoldDB" id="A0A9D4T1K7"/>
<name>A0A9D4T1K7_RHISA</name>
<dbReference type="VEuPathDB" id="VectorBase:RSAN_028560"/>
<dbReference type="InterPro" id="IPR001251">
    <property type="entry name" value="CRAL-TRIO_dom"/>
</dbReference>
<sequence length="121" mass="13781">MCSLTDLTRCLIVLTESHLTVEETQIGGFDCLPLRTEKIYVVNNPSIFALLFAAAKPFLHKKLLSRIELLGSDIRKLQAVVPADVISKRHGGTLEDFDYRSQETFMQERSAYFEQMDCCSY</sequence>
<dbReference type="InterPro" id="IPR036865">
    <property type="entry name" value="CRAL-TRIO_dom_sf"/>
</dbReference>
<comment type="caution">
    <text evidence="2">The sequence shown here is derived from an EMBL/GenBank/DDBJ whole genome shotgun (WGS) entry which is preliminary data.</text>
</comment>
<proteinExistence type="predicted"/>
<reference evidence="2" key="1">
    <citation type="journal article" date="2020" name="Cell">
        <title>Large-Scale Comparative Analyses of Tick Genomes Elucidate Their Genetic Diversity and Vector Capacities.</title>
        <authorList>
            <consortium name="Tick Genome and Microbiome Consortium (TIGMIC)"/>
            <person name="Jia N."/>
            <person name="Wang J."/>
            <person name="Shi W."/>
            <person name="Du L."/>
            <person name="Sun Y."/>
            <person name="Zhan W."/>
            <person name="Jiang J.F."/>
            <person name="Wang Q."/>
            <person name="Zhang B."/>
            <person name="Ji P."/>
            <person name="Bell-Sakyi L."/>
            <person name="Cui X.M."/>
            <person name="Yuan T.T."/>
            <person name="Jiang B.G."/>
            <person name="Yang W.F."/>
            <person name="Lam T.T."/>
            <person name="Chang Q.C."/>
            <person name="Ding S.J."/>
            <person name="Wang X.J."/>
            <person name="Zhu J.G."/>
            <person name="Ruan X.D."/>
            <person name="Zhao L."/>
            <person name="Wei J.T."/>
            <person name="Ye R.Z."/>
            <person name="Que T.C."/>
            <person name="Du C.H."/>
            <person name="Zhou Y.H."/>
            <person name="Cheng J.X."/>
            <person name="Dai P.F."/>
            <person name="Guo W.B."/>
            <person name="Han X.H."/>
            <person name="Huang E.J."/>
            <person name="Li L.F."/>
            <person name="Wei W."/>
            <person name="Gao Y.C."/>
            <person name="Liu J.Z."/>
            <person name="Shao H.Z."/>
            <person name="Wang X."/>
            <person name="Wang C.C."/>
            <person name="Yang T.C."/>
            <person name="Huo Q.B."/>
            <person name="Li W."/>
            <person name="Chen H.Y."/>
            <person name="Chen S.E."/>
            <person name="Zhou L.G."/>
            <person name="Ni X.B."/>
            <person name="Tian J.H."/>
            <person name="Sheng Y."/>
            <person name="Liu T."/>
            <person name="Pan Y.S."/>
            <person name="Xia L.Y."/>
            <person name="Li J."/>
            <person name="Zhao F."/>
            <person name="Cao W.C."/>
        </authorList>
    </citation>
    <scope>NUCLEOTIDE SEQUENCE</scope>
    <source>
        <strain evidence="2">Rsan-2018</strain>
    </source>
</reference>
<keyword evidence="3" id="KW-1185">Reference proteome</keyword>
<protein>
    <recommendedName>
        <fullName evidence="1">CRAL-TRIO domain-containing protein</fullName>
    </recommendedName>
</protein>
<dbReference type="PROSITE" id="PS50191">
    <property type="entry name" value="CRAL_TRIO"/>
    <property type="match status" value="1"/>
</dbReference>
<organism evidence="2 3">
    <name type="scientific">Rhipicephalus sanguineus</name>
    <name type="common">Brown dog tick</name>
    <name type="synonym">Ixodes sanguineus</name>
    <dbReference type="NCBI Taxonomy" id="34632"/>
    <lineage>
        <taxon>Eukaryota</taxon>
        <taxon>Metazoa</taxon>
        <taxon>Ecdysozoa</taxon>
        <taxon>Arthropoda</taxon>
        <taxon>Chelicerata</taxon>
        <taxon>Arachnida</taxon>
        <taxon>Acari</taxon>
        <taxon>Parasitiformes</taxon>
        <taxon>Ixodida</taxon>
        <taxon>Ixodoidea</taxon>
        <taxon>Ixodidae</taxon>
        <taxon>Rhipicephalinae</taxon>
        <taxon>Rhipicephalus</taxon>
        <taxon>Rhipicephalus</taxon>
    </lineage>
</organism>
<dbReference type="GO" id="GO:0016020">
    <property type="term" value="C:membrane"/>
    <property type="evidence" value="ECO:0007669"/>
    <property type="project" value="TreeGrafter"/>
</dbReference>
<dbReference type="EMBL" id="JABSTV010001248">
    <property type="protein sequence ID" value="KAH7968491.1"/>
    <property type="molecule type" value="Genomic_DNA"/>
</dbReference>
<dbReference type="PANTHER" id="PTHR10174:SF208">
    <property type="entry name" value="CRAL-TRIO DOMAIN-CONTAINING PROTEIN DDB_G0278031"/>
    <property type="match status" value="1"/>
</dbReference>
<accession>A0A9D4T1K7</accession>
<gene>
    <name evidence="2" type="ORF">HPB52_008983</name>
</gene>
<dbReference type="SUPFAM" id="SSF52087">
    <property type="entry name" value="CRAL/TRIO domain"/>
    <property type="match status" value="1"/>
</dbReference>
<dbReference type="CDD" id="cd00170">
    <property type="entry name" value="SEC14"/>
    <property type="match status" value="1"/>
</dbReference>
<dbReference type="Pfam" id="PF00650">
    <property type="entry name" value="CRAL_TRIO"/>
    <property type="match status" value="1"/>
</dbReference>
<evidence type="ECO:0000313" key="3">
    <source>
        <dbReference type="Proteomes" id="UP000821837"/>
    </source>
</evidence>
<dbReference type="Gene3D" id="3.40.525.10">
    <property type="entry name" value="CRAL-TRIO lipid binding domain"/>
    <property type="match status" value="1"/>
</dbReference>
<dbReference type="GO" id="GO:1902936">
    <property type="term" value="F:phosphatidylinositol bisphosphate binding"/>
    <property type="evidence" value="ECO:0007669"/>
    <property type="project" value="TreeGrafter"/>
</dbReference>
<dbReference type="PANTHER" id="PTHR10174">
    <property type="entry name" value="ALPHA-TOCOPHEROL TRANSFER PROTEIN-RELATED"/>
    <property type="match status" value="1"/>
</dbReference>
<evidence type="ECO:0000313" key="2">
    <source>
        <dbReference type="EMBL" id="KAH7968491.1"/>
    </source>
</evidence>
<evidence type="ECO:0000259" key="1">
    <source>
        <dbReference type="PROSITE" id="PS50191"/>
    </source>
</evidence>
<reference evidence="2" key="2">
    <citation type="submission" date="2021-09" db="EMBL/GenBank/DDBJ databases">
        <authorList>
            <person name="Jia N."/>
            <person name="Wang J."/>
            <person name="Shi W."/>
            <person name="Du L."/>
            <person name="Sun Y."/>
            <person name="Zhan W."/>
            <person name="Jiang J."/>
            <person name="Wang Q."/>
            <person name="Zhang B."/>
            <person name="Ji P."/>
            <person name="Sakyi L.B."/>
            <person name="Cui X."/>
            <person name="Yuan T."/>
            <person name="Jiang B."/>
            <person name="Yang W."/>
            <person name="Lam T.T.-Y."/>
            <person name="Chang Q."/>
            <person name="Ding S."/>
            <person name="Wang X."/>
            <person name="Zhu J."/>
            <person name="Ruan X."/>
            <person name="Zhao L."/>
            <person name="Wei J."/>
            <person name="Que T."/>
            <person name="Du C."/>
            <person name="Cheng J."/>
            <person name="Dai P."/>
            <person name="Han X."/>
            <person name="Huang E."/>
            <person name="Gao Y."/>
            <person name="Liu J."/>
            <person name="Shao H."/>
            <person name="Ye R."/>
            <person name="Li L."/>
            <person name="Wei W."/>
            <person name="Wang X."/>
            <person name="Wang C."/>
            <person name="Huo Q."/>
            <person name="Li W."/>
            <person name="Guo W."/>
            <person name="Chen H."/>
            <person name="Chen S."/>
            <person name="Zhou L."/>
            <person name="Zhou L."/>
            <person name="Ni X."/>
            <person name="Tian J."/>
            <person name="Zhou Y."/>
            <person name="Sheng Y."/>
            <person name="Liu T."/>
            <person name="Pan Y."/>
            <person name="Xia L."/>
            <person name="Li J."/>
            <person name="Zhao F."/>
            <person name="Cao W."/>
        </authorList>
    </citation>
    <scope>NUCLEOTIDE SEQUENCE</scope>
    <source>
        <strain evidence="2">Rsan-2018</strain>
        <tissue evidence="2">Larvae</tissue>
    </source>
</reference>
<dbReference type="Proteomes" id="UP000821837">
    <property type="component" value="Unassembled WGS sequence"/>
</dbReference>